<evidence type="ECO:0000259" key="4">
    <source>
        <dbReference type="PROSITE" id="PS51462"/>
    </source>
</evidence>
<dbReference type="AlphaFoldDB" id="A0A5P2B5Y7"/>
<dbReference type="PROSITE" id="PS00893">
    <property type="entry name" value="NUDIX_BOX"/>
    <property type="match status" value="1"/>
</dbReference>
<name>A0A5P2B5Y7_STRVZ</name>
<feature type="domain" description="Nudix hydrolase" evidence="4">
    <location>
        <begin position="5"/>
        <end position="136"/>
    </location>
</feature>
<dbReference type="SUPFAM" id="SSF55811">
    <property type="entry name" value="Nudix"/>
    <property type="match status" value="1"/>
</dbReference>
<dbReference type="PANTHER" id="PTHR43736">
    <property type="entry name" value="ADP-RIBOSE PYROPHOSPHATASE"/>
    <property type="match status" value="1"/>
</dbReference>
<dbReference type="InterPro" id="IPR015797">
    <property type="entry name" value="NUDIX_hydrolase-like_dom_sf"/>
</dbReference>
<dbReference type="EMBL" id="CP029193">
    <property type="protein sequence ID" value="QES25854.1"/>
    <property type="molecule type" value="Genomic_DNA"/>
</dbReference>
<dbReference type="InterPro" id="IPR020476">
    <property type="entry name" value="Nudix_hydrolase"/>
</dbReference>
<proteinExistence type="inferred from homology"/>
<dbReference type="PANTHER" id="PTHR43736:SF4">
    <property type="entry name" value="SLR1690 PROTEIN"/>
    <property type="match status" value="1"/>
</dbReference>
<dbReference type="InterPro" id="IPR020084">
    <property type="entry name" value="NUDIX_hydrolase_CS"/>
</dbReference>
<keyword evidence="6" id="KW-1185">Reference proteome</keyword>
<reference evidence="5 6" key="1">
    <citation type="submission" date="2018-05" db="EMBL/GenBank/DDBJ databases">
        <title>Streptomyces venezuelae.</title>
        <authorList>
            <person name="Kim W."/>
            <person name="Lee N."/>
            <person name="Cho B.-K."/>
        </authorList>
    </citation>
    <scope>NUCLEOTIDE SEQUENCE [LARGE SCALE GENOMIC DNA]</scope>
    <source>
        <strain evidence="5 6">ATCC 14583</strain>
    </source>
</reference>
<evidence type="ECO:0000256" key="1">
    <source>
        <dbReference type="ARBA" id="ARBA00005582"/>
    </source>
</evidence>
<dbReference type="Pfam" id="PF00293">
    <property type="entry name" value="NUDIX"/>
    <property type="match status" value="1"/>
</dbReference>
<dbReference type="PRINTS" id="PR00502">
    <property type="entry name" value="NUDIXFAMILY"/>
</dbReference>
<dbReference type="CDD" id="cd18873">
    <property type="entry name" value="NUDIX_NadM_like"/>
    <property type="match status" value="1"/>
</dbReference>
<keyword evidence="2 3" id="KW-0378">Hydrolase</keyword>
<dbReference type="InterPro" id="IPR000086">
    <property type="entry name" value="NUDIX_hydrolase_dom"/>
</dbReference>
<evidence type="ECO:0000256" key="2">
    <source>
        <dbReference type="ARBA" id="ARBA00022801"/>
    </source>
</evidence>
<dbReference type="PROSITE" id="PS51462">
    <property type="entry name" value="NUDIX"/>
    <property type="match status" value="1"/>
</dbReference>
<sequence>MTAPDTILTADVVVLSRDRRVLLVERGKQPFKGYWALPGGHVQAGESTLAAAVRELLEETGVEVDPVGLDCAGTFDTPGRDPRGQYVTVAYLTVLPAVVPPTAGDDASAAVWWPLDQLPMLAFDHAEILAAATAVCRSTP</sequence>
<comment type="similarity">
    <text evidence="1 3">Belongs to the Nudix hydrolase family.</text>
</comment>
<organism evidence="5 6">
    <name type="scientific">Streptomyces venezuelae</name>
    <dbReference type="NCBI Taxonomy" id="54571"/>
    <lineage>
        <taxon>Bacteria</taxon>
        <taxon>Bacillati</taxon>
        <taxon>Actinomycetota</taxon>
        <taxon>Actinomycetes</taxon>
        <taxon>Kitasatosporales</taxon>
        <taxon>Streptomycetaceae</taxon>
        <taxon>Streptomyces</taxon>
    </lineage>
</organism>
<evidence type="ECO:0000256" key="3">
    <source>
        <dbReference type="RuleBase" id="RU003476"/>
    </source>
</evidence>
<protein>
    <submittedName>
        <fullName evidence="5">DNA hydrolase</fullName>
    </submittedName>
</protein>
<dbReference type="GO" id="GO:0016787">
    <property type="term" value="F:hydrolase activity"/>
    <property type="evidence" value="ECO:0007669"/>
    <property type="project" value="UniProtKB-KW"/>
</dbReference>
<dbReference type="Proteomes" id="UP000323046">
    <property type="component" value="Chromosome"/>
</dbReference>
<dbReference type="RefSeq" id="WP_150165241.1">
    <property type="nucleotide sequence ID" value="NZ_CP029193.1"/>
</dbReference>
<evidence type="ECO:0000313" key="5">
    <source>
        <dbReference type="EMBL" id="QES25854.1"/>
    </source>
</evidence>
<dbReference type="OrthoDB" id="9804442at2"/>
<evidence type="ECO:0000313" key="6">
    <source>
        <dbReference type="Proteomes" id="UP000323046"/>
    </source>
</evidence>
<dbReference type="Gene3D" id="3.90.79.10">
    <property type="entry name" value="Nucleoside Triphosphate Pyrophosphohydrolase"/>
    <property type="match status" value="1"/>
</dbReference>
<gene>
    <name evidence="5" type="ORF">DEJ47_04750</name>
</gene>
<accession>A0A5P2B5Y7</accession>